<sequence length="506" mass="54590">MTLPGKPESYWIDTTPETAFPSLDTDMSADVVVIGAGIAGLSTAWELAKAGRQVTVVEAARIITGVTGNTTAKLTSLHAMIYDRLTSSFGAATAKLYASSQQDAVEYAALTATELGIDCELERLPAFTYAEQIHEADKLYAEAEAAAKAGLEASFTRQSGLPFPIAGAVRVENQLQFHPRRYLLGIADALIAAGGAIYEHTRIVELDEGEPCRLTTDHGVAITAREVVVATHYPTFDRSLLFTRLVPRREVVLAAPIPADRDPHGMYLTREHNTRSVRTAPIGDGQRLLIVTGEHFEPGAGEVTERYERLAAWTHQHFGELEPAYRWAAQDNTSSDGLPYVGRLHPGAKHTWVATGFAGWGMSNGIMAGRLIASSIAGQDLPWADVFDPQRVHPLLAAGPVLKSTVKVAGHFVRDRLRRSPVESPEKLPLDAAAVLRIGGEKCAAYRDSSGQLHMVSATCTHLGCVVAFNDAEKAWECPCHGSRFDVDGQVLQGPATKPLKPAAEM</sequence>
<dbReference type="PROSITE" id="PS51296">
    <property type="entry name" value="RIESKE"/>
    <property type="match status" value="1"/>
</dbReference>
<dbReference type="SUPFAM" id="SSF51905">
    <property type="entry name" value="FAD/NAD(P)-binding domain"/>
    <property type="match status" value="1"/>
</dbReference>
<keyword evidence="8" id="KW-1185">Reference proteome</keyword>
<dbReference type="InterPro" id="IPR006076">
    <property type="entry name" value="FAD-dep_OxRdtase"/>
</dbReference>
<dbReference type="CDD" id="cd03477">
    <property type="entry name" value="Rieske_YhfW_C"/>
    <property type="match status" value="1"/>
</dbReference>
<keyword evidence="2" id="KW-0479">Metal-binding</keyword>
<dbReference type="Gene3D" id="3.30.9.10">
    <property type="entry name" value="D-Amino Acid Oxidase, subunit A, domain 2"/>
    <property type="match status" value="1"/>
</dbReference>
<dbReference type="GO" id="GO:0016705">
    <property type="term" value="F:oxidoreductase activity, acting on paired donors, with incorporation or reduction of molecular oxygen"/>
    <property type="evidence" value="ECO:0007669"/>
    <property type="project" value="UniProtKB-ARBA"/>
</dbReference>
<evidence type="ECO:0000256" key="5">
    <source>
        <dbReference type="ARBA" id="ARBA00023157"/>
    </source>
</evidence>
<dbReference type="Proteomes" id="UP000612899">
    <property type="component" value="Unassembled WGS sequence"/>
</dbReference>
<accession>A0A8J3Q9F6</accession>
<dbReference type="InterPro" id="IPR036922">
    <property type="entry name" value="Rieske_2Fe-2S_sf"/>
</dbReference>
<dbReference type="Gene3D" id="2.102.10.10">
    <property type="entry name" value="Rieske [2Fe-2S] iron-sulphur domain"/>
    <property type="match status" value="1"/>
</dbReference>
<dbReference type="GO" id="GO:0051537">
    <property type="term" value="F:2 iron, 2 sulfur cluster binding"/>
    <property type="evidence" value="ECO:0007669"/>
    <property type="project" value="UniProtKB-KW"/>
</dbReference>
<evidence type="ECO:0000313" key="7">
    <source>
        <dbReference type="EMBL" id="GIH05777.1"/>
    </source>
</evidence>
<dbReference type="GO" id="GO:0004497">
    <property type="term" value="F:monooxygenase activity"/>
    <property type="evidence" value="ECO:0007669"/>
    <property type="project" value="UniProtKB-ARBA"/>
</dbReference>
<keyword evidence="1" id="KW-0001">2Fe-2S</keyword>
<name>A0A8J3Q9F6_9ACTN</name>
<dbReference type="PANTHER" id="PTHR13847">
    <property type="entry name" value="SARCOSINE DEHYDROGENASE-RELATED"/>
    <property type="match status" value="1"/>
</dbReference>
<dbReference type="InterPro" id="IPR036188">
    <property type="entry name" value="FAD/NAD-bd_sf"/>
</dbReference>
<keyword evidence="4" id="KW-0411">Iron-sulfur</keyword>
<dbReference type="GO" id="GO:0005737">
    <property type="term" value="C:cytoplasm"/>
    <property type="evidence" value="ECO:0007669"/>
    <property type="project" value="TreeGrafter"/>
</dbReference>
<dbReference type="PRINTS" id="PR00162">
    <property type="entry name" value="RIESKE"/>
</dbReference>
<dbReference type="SUPFAM" id="SSF50022">
    <property type="entry name" value="ISP domain"/>
    <property type="match status" value="1"/>
</dbReference>
<keyword evidence="5" id="KW-1015">Disulfide bond</keyword>
<feature type="domain" description="Rieske" evidence="6">
    <location>
        <begin position="419"/>
        <end position="506"/>
    </location>
</feature>
<reference evidence="7" key="1">
    <citation type="submission" date="2021-01" db="EMBL/GenBank/DDBJ databases">
        <title>Whole genome shotgun sequence of Rhizocola hellebori NBRC 109834.</title>
        <authorList>
            <person name="Komaki H."/>
            <person name="Tamura T."/>
        </authorList>
    </citation>
    <scope>NUCLEOTIDE SEQUENCE</scope>
    <source>
        <strain evidence="7">NBRC 109834</strain>
    </source>
</reference>
<dbReference type="PANTHER" id="PTHR13847:SF274">
    <property type="entry name" value="RIESKE 2FE-2S IRON-SULFUR PROTEIN YHFW-RELATED"/>
    <property type="match status" value="1"/>
</dbReference>
<dbReference type="Gene3D" id="3.50.50.60">
    <property type="entry name" value="FAD/NAD(P)-binding domain"/>
    <property type="match status" value="1"/>
</dbReference>
<dbReference type="RefSeq" id="WP_203909615.1">
    <property type="nucleotide sequence ID" value="NZ_BONY01000021.1"/>
</dbReference>
<evidence type="ECO:0000313" key="8">
    <source>
        <dbReference type="Proteomes" id="UP000612899"/>
    </source>
</evidence>
<dbReference type="Pfam" id="PF01266">
    <property type="entry name" value="DAO"/>
    <property type="match status" value="1"/>
</dbReference>
<evidence type="ECO:0000256" key="2">
    <source>
        <dbReference type="ARBA" id="ARBA00022723"/>
    </source>
</evidence>
<evidence type="ECO:0000256" key="1">
    <source>
        <dbReference type="ARBA" id="ARBA00022714"/>
    </source>
</evidence>
<keyword evidence="3" id="KW-0408">Iron</keyword>
<dbReference type="GO" id="GO:0016020">
    <property type="term" value="C:membrane"/>
    <property type="evidence" value="ECO:0007669"/>
    <property type="project" value="InterPro"/>
</dbReference>
<comment type="caution">
    <text evidence="7">The sequence shown here is derived from an EMBL/GenBank/DDBJ whole genome shotgun (WGS) entry which is preliminary data.</text>
</comment>
<gene>
    <name evidence="7" type="ORF">Rhe02_38440</name>
</gene>
<protein>
    <submittedName>
        <fullName evidence="7">Iron-sulfur-binding protein</fullName>
    </submittedName>
</protein>
<dbReference type="InterPro" id="IPR017941">
    <property type="entry name" value="Rieske_2Fe-2S"/>
</dbReference>
<evidence type="ECO:0000259" key="6">
    <source>
        <dbReference type="PROSITE" id="PS51296"/>
    </source>
</evidence>
<evidence type="ECO:0000256" key="4">
    <source>
        <dbReference type="ARBA" id="ARBA00023014"/>
    </source>
</evidence>
<dbReference type="EMBL" id="BONY01000021">
    <property type="protein sequence ID" value="GIH05777.1"/>
    <property type="molecule type" value="Genomic_DNA"/>
</dbReference>
<proteinExistence type="predicted"/>
<dbReference type="FunFam" id="2.102.10.10:FF:000014">
    <property type="entry name" value="Oxidoreductase, FAD dependent"/>
    <property type="match status" value="1"/>
</dbReference>
<dbReference type="InterPro" id="IPR038010">
    <property type="entry name" value="YhfW_C"/>
</dbReference>
<dbReference type="AlphaFoldDB" id="A0A8J3Q9F6"/>
<dbReference type="GO" id="GO:0046872">
    <property type="term" value="F:metal ion binding"/>
    <property type="evidence" value="ECO:0007669"/>
    <property type="project" value="UniProtKB-KW"/>
</dbReference>
<dbReference type="InterPro" id="IPR005805">
    <property type="entry name" value="Rieske_Fe-S_prot_C"/>
</dbReference>
<dbReference type="Pfam" id="PF00355">
    <property type="entry name" value="Rieske"/>
    <property type="match status" value="1"/>
</dbReference>
<evidence type="ECO:0000256" key="3">
    <source>
        <dbReference type="ARBA" id="ARBA00023004"/>
    </source>
</evidence>
<organism evidence="7 8">
    <name type="scientific">Rhizocola hellebori</name>
    <dbReference type="NCBI Taxonomy" id="1392758"/>
    <lineage>
        <taxon>Bacteria</taxon>
        <taxon>Bacillati</taxon>
        <taxon>Actinomycetota</taxon>
        <taxon>Actinomycetes</taxon>
        <taxon>Micromonosporales</taxon>
        <taxon>Micromonosporaceae</taxon>
        <taxon>Rhizocola</taxon>
    </lineage>
</organism>